<evidence type="ECO:0000256" key="1">
    <source>
        <dbReference type="SAM" id="MobiDB-lite"/>
    </source>
</evidence>
<feature type="region of interest" description="Disordered" evidence="1">
    <location>
        <begin position="469"/>
        <end position="502"/>
    </location>
</feature>
<gene>
    <name evidence="2" type="ORF">MNBD_IGNAVI01-1592</name>
</gene>
<accession>A0A3B1BK52</accession>
<reference evidence="2" key="1">
    <citation type="submission" date="2018-06" db="EMBL/GenBank/DDBJ databases">
        <authorList>
            <person name="Zhirakovskaya E."/>
        </authorList>
    </citation>
    <scope>NUCLEOTIDE SEQUENCE</scope>
</reference>
<dbReference type="Gene3D" id="2.60.40.4070">
    <property type="match status" value="1"/>
</dbReference>
<evidence type="ECO:0000313" key="2">
    <source>
        <dbReference type="EMBL" id="VAX18349.1"/>
    </source>
</evidence>
<protein>
    <submittedName>
        <fullName evidence="2">Uncharacterized protein</fullName>
    </submittedName>
</protein>
<name>A0A3B1BK52_9ZZZZ</name>
<organism evidence="2">
    <name type="scientific">hydrothermal vent metagenome</name>
    <dbReference type="NCBI Taxonomy" id="652676"/>
    <lineage>
        <taxon>unclassified sequences</taxon>
        <taxon>metagenomes</taxon>
        <taxon>ecological metagenomes</taxon>
    </lineage>
</organism>
<dbReference type="AlphaFoldDB" id="A0A3B1BK52"/>
<sequence>MFKNFISYLLFGVLIFISGNIVGQETETDAEKNIPIYLRPQAIRGSRGYTGAFNKTENIQAEGNAKYLRFTVHDGNLITGGVLNNGALSYGRVSGSPRLSWPKGPKSVEMIYEALFFVAAEVVDESGDTIHIVSDNYRRGSLEQSLDQTHWWGTMPLGKYFNNDQPGALDPDMGGLSEDVGLDGVPNTGDFGEGDGILQDEEDFNLNGVLDLQLQNGVGWFAISHRKETWPMYWPVGTYPGDDRAPGEERQGVRAGRWNGEFGAYVRSDQESYYVMDDRENDEFEYYPFTDKESRLPWPDGRRGLGISVSVRNYQWSSRLAEDIMISIYDITNNGKELNKAVVGMYVDPDMGGSLEGDDASFDERDDITYAFNKKGISGQGLPIGYFGFAFLESPGLIDGIDNDEDGMVDESQNNGIDDDGDWLPWDDVNQNGKWDWEDVGIDRKHATRDFGEYDGILQPEEDVNENGIMDNEPLLSDVGSDGLSPDDEGYLGPDADGTEANGVPDQGEPNFDFTDNDESDQVGLTSFYLRDVDNTMADDETYWDVEIKPGVFNVRPGYQRDIAFSYGSGYVKFAGEERKHRYAIALLFGNNADDILRNKRTMQVIYDADYNFSKPPRKPIASAVSADGKIVLHWNSAAEFSKDPIYGLDFECYYIYKSTDPTFDNIKTITDAFNNPILMAPIAIYDKKDGLKGVHPINIGAELGPESNLGVAYNMGTDSGLLHYYEDKEVTNGRTYYYAIVSVDQGYDDSFYPDISPREGLVNASPTECTAIIQTDLLGRAVKTDQNTIIATPYEYPAGWVEPELGENGFARVSGSGTGDINLEIISPREIRPNTTYSVNFFDDGVYKEYDSAFGGNTNRALIYNETDGEVVKSIIDPDSSDEIEEFMGDGFRIALQNEPAGFDTAIWTTGNSMLQIKNSTWLFGGVPVPRDYEIRVMAPIDSITGEGADTSVYSSPTVTDFQIWDVTDPDSTFKVKFRYRNGYQYRDKKGSLSHGDKIQLVSKYDYSVRTWFFDVFLPGRDTIPDEDIIYPVEGDVIKITSTKPFDRRDKFTFTIDGNYIDTNKIKNDLGNVYVVPDPYIAVSSLERKVINPDEGRGDRRVDFVNLPNECSIKIFTTSGRFVRELHHSAENSESRMPWDLRTKDGLEIAPGIYYFVVDAPGVGQSIGRFAIIK</sequence>
<dbReference type="InterPro" id="IPR013783">
    <property type="entry name" value="Ig-like_fold"/>
</dbReference>
<dbReference type="EMBL" id="UOGD01000099">
    <property type="protein sequence ID" value="VAX18349.1"/>
    <property type="molecule type" value="Genomic_DNA"/>
</dbReference>
<proteinExistence type="predicted"/>
<dbReference type="Gene3D" id="2.60.40.10">
    <property type="entry name" value="Immunoglobulins"/>
    <property type="match status" value="1"/>
</dbReference>